<comment type="caution">
    <text evidence="1">The sequence shown here is derived from an EMBL/GenBank/DDBJ whole genome shotgun (WGS) entry which is preliminary data.</text>
</comment>
<name>A0ACC0V4S5_9HYPO</name>
<reference evidence="1" key="1">
    <citation type="submission" date="2022-10" db="EMBL/GenBank/DDBJ databases">
        <title>Complete Genome of Trichothecium roseum strain YXFP-22015, a Plant Pathogen Isolated from Citrus.</title>
        <authorList>
            <person name="Wang Y."/>
            <person name="Zhu L."/>
        </authorList>
    </citation>
    <scope>NUCLEOTIDE SEQUENCE</scope>
    <source>
        <strain evidence="1">YXFP-22015</strain>
    </source>
</reference>
<evidence type="ECO:0000313" key="2">
    <source>
        <dbReference type="Proteomes" id="UP001163324"/>
    </source>
</evidence>
<evidence type="ECO:0000313" key="1">
    <source>
        <dbReference type="EMBL" id="KAI9900823.1"/>
    </source>
</evidence>
<organism evidence="1 2">
    <name type="scientific">Trichothecium roseum</name>
    <dbReference type="NCBI Taxonomy" id="47278"/>
    <lineage>
        <taxon>Eukaryota</taxon>
        <taxon>Fungi</taxon>
        <taxon>Dikarya</taxon>
        <taxon>Ascomycota</taxon>
        <taxon>Pezizomycotina</taxon>
        <taxon>Sordariomycetes</taxon>
        <taxon>Hypocreomycetidae</taxon>
        <taxon>Hypocreales</taxon>
        <taxon>Hypocreales incertae sedis</taxon>
        <taxon>Trichothecium</taxon>
    </lineage>
</organism>
<dbReference type="Proteomes" id="UP001163324">
    <property type="component" value="Chromosome 4"/>
</dbReference>
<sequence>MTYKLLVGNKRYSSWSMRAWVLLKALDIPFEESVHCYVKPPPGQFAFHAISPTGKVPCLHDASASASLLVHDSLAIVEYVAEDYPRVWPADRAARAWARCAAAEMHSAFGSLKTECSMNVGYRVEITEPLSDGLRQDLARLVELFEEGLGKFGGPFLAGPAFTAADAFFAPVASRLQTYSLELDAGPAAEYIKRLFAHPAVQAWVEGGLAETEREPTREEGCLKGRKLIQNLCE</sequence>
<keyword evidence="2" id="KW-1185">Reference proteome</keyword>
<proteinExistence type="predicted"/>
<accession>A0ACC0V4S5</accession>
<protein>
    <submittedName>
        <fullName evidence="1">Uncharacterized protein</fullName>
    </submittedName>
</protein>
<gene>
    <name evidence="1" type="ORF">N3K66_005085</name>
</gene>
<dbReference type="EMBL" id="CM047943">
    <property type="protein sequence ID" value="KAI9900823.1"/>
    <property type="molecule type" value="Genomic_DNA"/>
</dbReference>